<protein>
    <submittedName>
        <fullName evidence="1">Uncharacterized protein</fullName>
    </submittedName>
</protein>
<dbReference type="Proteomes" id="UP000293652">
    <property type="component" value="Unassembled WGS sequence"/>
</dbReference>
<dbReference type="AlphaFoldDB" id="A0A4Q8XY62"/>
<comment type="caution">
    <text evidence="1">The sequence shown here is derived from an EMBL/GenBank/DDBJ whole genome shotgun (WGS) entry which is preliminary data.</text>
</comment>
<evidence type="ECO:0000313" key="1">
    <source>
        <dbReference type="EMBL" id="TAX71830.1"/>
    </source>
</evidence>
<reference evidence="1 2" key="1">
    <citation type="submission" date="2019-02" db="EMBL/GenBank/DDBJ databases">
        <title>The genomic architecture of introgression among sibling species of bacteria.</title>
        <authorList>
            <person name="Cavassim M.I.A."/>
            <person name="Moeskjaer S."/>
            <person name="Moslemi C."/>
            <person name="Fields B."/>
            <person name="Bachmann A."/>
            <person name="Vilhjalmsson B."/>
            <person name="Schierup M.H."/>
            <person name="Young J.P.W."/>
            <person name="Andersen S.U."/>
        </authorList>
    </citation>
    <scope>NUCLEOTIDE SEQUENCE [LARGE SCALE GENOMIC DNA]</scope>
    <source>
        <strain evidence="1 2">SM145A</strain>
    </source>
</reference>
<dbReference type="RefSeq" id="WP_130749728.1">
    <property type="nucleotide sequence ID" value="NZ_SIPC01000001.1"/>
</dbReference>
<evidence type="ECO:0000313" key="2">
    <source>
        <dbReference type="Proteomes" id="UP000293652"/>
    </source>
</evidence>
<name>A0A4Q8XY62_RHILE</name>
<gene>
    <name evidence="1" type="ORF">ELI03_08810</name>
</gene>
<organism evidence="1 2">
    <name type="scientific">Rhizobium leguminosarum</name>
    <dbReference type="NCBI Taxonomy" id="384"/>
    <lineage>
        <taxon>Bacteria</taxon>
        <taxon>Pseudomonadati</taxon>
        <taxon>Pseudomonadota</taxon>
        <taxon>Alphaproteobacteria</taxon>
        <taxon>Hyphomicrobiales</taxon>
        <taxon>Rhizobiaceae</taxon>
        <taxon>Rhizobium/Agrobacterium group</taxon>
        <taxon>Rhizobium</taxon>
    </lineage>
</organism>
<accession>A0A4Q8XY62</accession>
<sequence>MSELEDLLRQKAAIEARIMEVRANEVDRLKFDLATLAYQLRELNALPKALVAAFTDKAGTFNVYRTMGVKRPQ</sequence>
<proteinExistence type="predicted"/>
<dbReference type="EMBL" id="SIPC01000001">
    <property type="protein sequence ID" value="TAX71830.1"/>
    <property type="molecule type" value="Genomic_DNA"/>
</dbReference>